<sequence>MKHSEFWAAMEDTFGRYGASLAQDLVLAPLNGRTANEALADGESPQRVWEAICTVNELPESVRWHHRTSDHKSKRS</sequence>
<gene>
    <name evidence="1" type="ORF">HALOF300_03927</name>
</gene>
<evidence type="ECO:0000313" key="2">
    <source>
        <dbReference type="Proteomes" id="UP000419743"/>
    </source>
</evidence>
<evidence type="ECO:0000313" key="1">
    <source>
        <dbReference type="EMBL" id="VZO39232.1"/>
    </source>
</evidence>
<evidence type="ECO:0008006" key="3">
    <source>
        <dbReference type="Google" id="ProtNLM"/>
    </source>
</evidence>
<dbReference type="EMBL" id="CACRYJ010000058">
    <property type="protein sequence ID" value="VZO39232.1"/>
    <property type="molecule type" value="Genomic_DNA"/>
</dbReference>
<dbReference type="AlphaFoldDB" id="A0A7M4DP46"/>
<name>A0A7M4DP46_9MICO</name>
<dbReference type="InterPro" id="IPR021408">
    <property type="entry name" value="DUF3046"/>
</dbReference>
<dbReference type="Proteomes" id="UP000419743">
    <property type="component" value="Unassembled WGS sequence"/>
</dbReference>
<reference evidence="1 2" key="1">
    <citation type="submission" date="2019-11" db="EMBL/GenBank/DDBJ databases">
        <authorList>
            <person name="Criscuolo A."/>
        </authorList>
    </citation>
    <scope>NUCLEOTIDE SEQUENCE [LARGE SCALE GENOMIC DNA]</scope>
    <source>
        <strain evidence="1">CIP111667</strain>
    </source>
</reference>
<accession>A0A7M4DP46</accession>
<comment type="caution">
    <text evidence="1">The sequence shown here is derived from an EMBL/GenBank/DDBJ whole genome shotgun (WGS) entry which is preliminary data.</text>
</comment>
<keyword evidence="2" id="KW-1185">Reference proteome</keyword>
<protein>
    <recommendedName>
        <fullName evidence="3">DUF3046 domain-containing protein</fullName>
    </recommendedName>
</protein>
<organism evidence="1 2">
    <name type="scientific">Occultella aeris</name>
    <dbReference type="NCBI Taxonomy" id="2761496"/>
    <lineage>
        <taxon>Bacteria</taxon>
        <taxon>Bacillati</taxon>
        <taxon>Actinomycetota</taxon>
        <taxon>Actinomycetes</taxon>
        <taxon>Micrococcales</taxon>
        <taxon>Ruaniaceae</taxon>
        <taxon>Occultella</taxon>
    </lineage>
</organism>
<proteinExistence type="predicted"/>
<dbReference type="RefSeq" id="WP_156742567.1">
    <property type="nucleotide sequence ID" value="NZ_CACRYJ010000058.1"/>
</dbReference>
<dbReference type="Pfam" id="PF11248">
    <property type="entry name" value="DUF3046"/>
    <property type="match status" value="1"/>
</dbReference>